<feature type="compositionally biased region" description="Low complexity" evidence="1">
    <location>
        <begin position="22"/>
        <end position="61"/>
    </location>
</feature>
<gene>
    <name evidence="2" type="ORF">MCHLO_05101</name>
</gene>
<proteinExistence type="predicted"/>
<sequence>MKTKSQSTTSKGRKSHGPAHRPSPSSSYQPGSSSSYTLQSSSPRSLTTSSGSSSAVSTPSPLGTKQLRDNIEILLASIGLLLDPGEPINKNSAYRAILKDLAPDLKANLCPTTLSGEAAECETLPHELGRIFQNMGKGPRVAGLGAWMVKCLTCNRNKYIGDPRPLSKGGSPRVQLVVRVLQAIRDLRIRDPDAGSASIANAINQASILNSRGAQSAASTSAAAATMGDDDIISISDGTSDDISDYDFVDESETFVPAPREVIGEGGERWLVAGNMRGDDLPPPLPANQVVVVAPEEAPAAAQDVVAPKDMPAPAAPAAPPMRAQSHISIASTPERPSTTIVYLAFYDSRKNPLVIELPVELDQSSSHSMTTLVLSDFRHHLSGTRFPLDADLQLDAEIERYLPGPSGDWVPFRFDQRIIVQSRDDVIYLRKKSVQVTLPQHFYQLTNPTPILLSLTSTSPTNRDEFLRLLRAQLSLLAMPALARCSTSTVPKLRTRASLGEEQPRHHLNALLGARNTHSPPPGAAVGDTKRLPKVNKLACWRKSAPPAVKSRAERECAACTLPPLCSPLAAESFRVAPEPCTGLPPTTTHPIRAAQSRLNPAQATSQPVSTPTPPIPIRCRQPFDSGRRLTPLTPATRPPISTPMPSPHSQLLSANDELQPCISPAAHVNTGPVPPSSQTKPIRTGRERLRENGYEGQLGRVRAHQEREHYPGECLADE</sequence>
<evidence type="ECO:0000313" key="3">
    <source>
        <dbReference type="Proteomes" id="UP000815677"/>
    </source>
</evidence>
<protein>
    <submittedName>
        <fullName evidence="2">Uncharacterized protein</fullName>
    </submittedName>
</protein>
<evidence type="ECO:0000256" key="1">
    <source>
        <dbReference type="SAM" id="MobiDB-lite"/>
    </source>
</evidence>
<feature type="compositionally biased region" description="Polar residues" evidence="1">
    <location>
        <begin position="600"/>
        <end position="611"/>
    </location>
</feature>
<keyword evidence="3" id="KW-1185">Reference proteome</keyword>
<feature type="region of interest" description="Disordered" evidence="1">
    <location>
        <begin position="600"/>
        <end position="720"/>
    </location>
</feature>
<feature type="compositionally biased region" description="Polar residues" evidence="1">
    <location>
        <begin position="1"/>
        <end position="10"/>
    </location>
</feature>
<dbReference type="EMBL" id="DF843856">
    <property type="protein sequence ID" value="GAT47648.1"/>
    <property type="molecule type" value="Genomic_DNA"/>
</dbReference>
<evidence type="ECO:0000313" key="2">
    <source>
        <dbReference type="EMBL" id="GAT47648.1"/>
    </source>
</evidence>
<feature type="region of interest" description="Disordered" evidence="1">
    <location>
        <begin position="1"/>
        <end position="63"/>
    </location>
</feature>
<feature type="compositionally biased region" description="Pro residues" evidence="1">
    <location>
        <begin position="638"/>
        <end position="648"/>
    </location>
</feature>
<accession>A0ABQ0L925</accession>
<feature type="compositionally biased region" description="Basic and acidic residues" evidence="1">
    <location>
        <begin position="686"/>
        <end position="695"/>
    </location>
</feature>
<dbReference type="Proteomes" id="UP000815677">
    <property type="component" value="Unassembled WGS sequence"/>
</dbReference>
<reference evidence="2" key="1">
    <citation type="submission" date="2014-09" db="EMBL/GenBank/DDBJ databases">
        <title>Genome sequence of the luminous mushroom Mycena chlorophos for searching fungal bioluminescence genes.</title>
        <authorList>
            <person name="Tanaka Y."/>
            <person name="Kasuga D."/>
            <person name="Oba Y."/>
            <person name="Hase S."/>
            <person name="Sato K."/>
            <person name="Oba Y."/>
            <person name="Sakakibara Y."/>
        </authorList>
    </citation>
    <scope>NUCLEOTIDE SEQUENCE</scope>
</reference>
<name>A0ABQ0L925_MYCCL</name>
<organism evidence="2 3">
    <name type="scientific">Mycena chlorophos</name>
    <name type="common">Agaric fungus</name>
    <name type="synonym">Agaricus chlorophos</name>
    <dbReference type="NCBI Taxonomy" id="658473"/>
    <lineage>
        <taxon>Eukaryota</taxon>
        <taxon>Fungi</taxon>
        <taxon>Dikarya</taxon>
        <taxon>Basidiomycota</taxon>
        <taxon>Agaricomycotina</taxon>
        <taxon>Agaricomycetes</taxon>
        <taxon>Agaricomycetidae</taxon>
        <taxon>Agaricales</taxon>
        <taxon>Marasmiineae</taxon>
        <taxon>Mycenaceae</taxon>
        <taxon>Mycena</taxon>
    </lineage>
</organism>